<dbReference type="Proteomes" id="UP000028059">
    <property type="component" value="Unassembled WGS sequence"/>
</dbReference>
<evidence type="ECO:0000313" key="2">
    <source>
        <dbReference type="Proteomes" id="UP000028059"/>
    </source>
</evidence>
<dbReference type="AlphaFoldDB" id="A0A081RLL8"/>
<accession>A0A081RLL8</accession>
<reference evidence="1 2" key="1">
    <citation type="submission" date="2014-06" db="EMBL/GenBank/DDBJ databases">
        <authorList>
            <person name="Ngugi D.K."/>
            <person name="Blom J."/>
            <person name="Alam I."/>
            <person name="Rashid M."/>
            <person name="Ba Alawi W."/>
            <person name="Zhang G."/>
            <person name="Hikmawan T."/>
            <person name="Guan Y."/>
            <person name="Antunes A."/>
            <person name="Siam R."/>
            <person name="ElDorry H."/>
            <person name="Bajic V."/>
            <person name="Stingl U."/>
        </authorList>
    </citation>
    <scope>NUCLEOTIDE SEQUENCE [LARGE SCALE GENOMIC DNA]</scope>
    <source>
        <strain evidence="1">SCGC AAA799-N04</strain>
    </source>
</reference>
<comment type="caution">
    <text evidence="1">The sequence shown here is derived from an EMBL/GenBank/DDBJ whole genome shotgun (WGS) entry which is preliminary data.</text>
</comment>
<dbReference type="PATRIC" id="fig|1502293.3.peg.1376"/>
<name>A0A081RLL8_9ARCH</name>
<organism evidence="1 2">
    <name type="scientific">Marine Group I thaumarchaeote SCGC AAA799-N04</name>
    <dbReference type="NCBI Taxonomy" id="1502293"/>
    <lineage>
        <taxon>Archaea</taxon>
        <taxon>Nitrososphaerota</taxon>
        <taxon>Marine Group I</taxon>
    </lineage>
</organism>
<proteinExistence type="predicted"/>
<evidence type="ECO:0000313" key="1">
    <source>
        <dbReference type="EMBL" id="KEQ56091.1"/>
    </source>
</evidence>
<dbReference type="EMBL" id="JOKN01000033">
    <property type="protein sequence ID" value="KEQ56091.1"/>
    <property type="molecule type" value="Genomic_DNA"/>
</dbReference>
<gene>
    <name evidence="1" type="ORF">AAA799N04_01487</name>
</gene>
<protein>
    <submittedName>
        <fullName evidence="1">Uncharacterized protein</fullName>
    </submittedName>
</protein>
<keyword evidence="2" id="KW-1185">Reference proteome</keyword>
<sequence>MQLLNQTTRELIRKFSPMWTNKQVWEFDQLNEDLRFDVLYVKPHEYNETMWKSKSAHPDSEIRDTVVRTFDNMLDGEELWISNKNDKKIDEKYVPYLMAVMADVMIEEEICLNFRIANECFVVSIDSDADVIDCKEFFEEFYHLATGFNYDTDTGIPEDETEAEMYLTRLQEEFDEKMKGVLGDKYLPGNNDPDTINAK</sequence>